<dbReference type="InterPro" id="IPR029058">
    <property type="entry name" value="AB_hydrolase_fold"/>
</dbReference>
<evidence type="ECO:0000313" key="6">
    <source>
        <dbReference type="EMBL" id="OSX56462.1"/>
    </source>
</evidence>
<name>A0A1X6MJV0_9APHY</name>
<evidence type="ECO:0000259" key="5">
    <source>
        <dbReference type="Pfam" id="PF06441"/>
    </source>
</evidence>
<dbReference type="PRINTS" id="PR00412">
    <property type="entry name" value="EPOXHYDRLASE"/>
</dbReference>
<dbReference type="Gene3D" id="3.40.50.1820">
    <property type="entry name" value="alpha/beta hydrolase"/>
    <property type="match status" value="1"/>
</dbReference>
<dbReference type="PANTHER" id="PTHR21661">
    <property type="entry name" value="EPOXIDE HYDROLASE 1-RELATED"/>
    <property type="match status" value="1"/>
</dbReference>
<dbReference type="GO" id="GO:0004301">
    <property type="term" value="F:epoxide hydrolase activity"/>
    <property type="evidence" value="ECO:0007669"/>
    <property type="project" value="TreeGrafter"/>
</dbReference>
<evidence type="ECO:0000256" key="4">
    <source>
        <dbReference type="PIRSR" id="PIRSR001112-1"/>
    </source>
</evidence>
<dbReference type="InterPro" id="IPR000639">
    <property type="entry name" value="Epox_hydrolase-like"/>
</dbReference>
<dbReference type="GeneID" id="36326488"/>
<keyword evidence="3" id="KW-0378">Hydrolase</keyword>
<dbReference type="PIRSF" id="PIRSF001112">
    <property type="entry name" value="Epoxide_hydrolase"/>
    <property type="match status" value="1"/>
</dbReference>
<organism evidence="6 7">
    <name type="scientific">Postia placenta MAD-698-R-SB12</name>
    <dbReference type="NCBI Taxonomy" id="670580"/>
    <lineage>
        <taxon>Eukaryota</taxon>
        <taxon>Fungi</taxon>
        <taxon>Dikarya</taxon>
        <taxon>Basidiomycota</taxon>
        <taxon>Agaricomycotina</taxon>
        <taxon>Agaricomycetes</taxon>
        <taxon>Polyporales</taxon>
        <taxon>Adustoporiaceae</taxon>
        <taxon>Rhodonia</taxon>
    </lineage>
</organism>
<sequence>MSDTEKAFQINVSDADIEFLHKKLELTRFPDELDEAGWNYGAPLADVRRLVARWQDGYDWRKVEAEINAIPQFTRDIDVDGFGTLNIHYIHQRSSVATAVPLLFVHGWPGHFLEVRKMLPILTAASPDHPSFHVVALSLPGFGFSEAPKKKGFRGLQYAEVANKLMLALGYNEYVVQGGDWGYYVCKVLVGEYGTKTVKAWHTNTPVAGPPSVWKHPGRFLLFLVKPWTAAERAGFVHSQTFLKKGSGYFAEQTTQPQTVGYSLADSPAGLLAWIYEKLVQWTDSYPWEDDEVLTWISIHWFSRAGPAASTRIYYEVIQHDPGAFLAGKYSPIPFGLSFFPKELTIVPKLWTRTLGNVVFEADHEKGGHFGAHERPDDIASDLRKMFGKGGPAYGVVPGKDGYADHNARL</sequence>
<dbReference type="GO" id="GO:0097176">
    <property type="term" value="P:epoxide metabolic process"/>
    <property type="evidence" value="ECO:0007669"/>
    <property type="project" value="TreeGrafter"/>
</dbReference>
<accession>A0A1X6MJV0</accession>
<dbReference type="EMBL" id="KZ110613">
    <property type="protein sequence ID" value="OSX56462.1"/>
    <property type="molecule type" value="Genomic_DNA"/>
</dbReference>
<dbReference type="Proteomes" id="UP000194127">
    <property type="component" value="Unassembled WGS sequence"/>
</dbReference>
<dbReference type="AlphaFoldDB" id="A0A1X6MJV0"/>
<evidence type="ECO:0000256" key="3">
    <source>
        <dbReference type="ARBA" id="ARBA00022801"/>
    </source>
</evidence>
<dbReference type="STRING" id="670580.A0A1X6MJV0"/>
<reference evidence="6 7" key="1">
    <citation type="submission" date="2017-04" db="EMBL/GenBank/DDBJ databases">
        <title>Genome Sequence of the Model Brown-Rot Fungus Postia placenta SB12.</title>
        <authorList>
            <consortium name="DOE Joint Genome Institute"/>
            <person name="Gaskell J."/>
            <person name="Kersten P."/>
            <person name="Larrondo L.F."/>
            <person name="Canessa P."/>
            <person name="Martinez D."/>
            <person name="Hibbett D."/>
            <person name="Schmoll M."/>
            <person name="Kubicek C.P."/>
            <person name="Martinez A.T."/>
            <person name="Yadav J."/>
            <person name="Master E."/>
            <person name="Magnuson J.K."/>
            <person name="James T."/>
            <person name="Yaver D."/>
            <person name="Berka R."/>
            <person name="Labutti K."/>
            <person name="Lipzen A."/>
            <person name="Aerts A."/>
            <person name="Barry K."/>
            <person name="Henrissat B."/>
            <person name="Blanchette R."/>
            <person name="Grigoriev I."/>
            <person name="Cullen D."/>
        </authorList>
    </citation>
    <scope>NUCLEOTIDE SEQUENCE [LARGE SCALE GENOMIC DNA]</scope>
    <source>
        <strain evidence="6 7">MAD-698-R-SB12</strain>
    </source>
</reference>
<feature type="active site" description="Proton donor" evidence="4">
    <location>
        <position position="314"/>
    </location>
</feature>
<dbReference type="InterPro" id="IPR010497">
    <property type="entry name" value="Epoxide_hydro_N"/>
</dbReference>
<keyword evidence="7" id="KW-1185">Reference proteome</keyword>
<evidence type="ECO:0000256" key="1">
    <source>
        <dbReference type="ARBA" id="ARBA00010088"/>
    </source>
</evidence>
<proteinExistence type="inferred from homology"/>
<dbReference type="RefSeq" id="XP_024333256.1">
    <property type="nucleotide sequence ID" value="XM_024481538.1"/>
</dbReference>
<keyword evidence="2" id="KW-0058">Aromatic hydrocarbons catabolism</keyword>
<dbReference type="PANTHER" id="PTHR21661:SF35">
    <property type="entry name" value="EPOXIDE HYDROLASE"/>
    <property type="match status" value="1"/>
</dbReference>
<evidence type="ECO:0000313" key="7">
    <source>
        <dbReference type="Proteomes" id="UP000194127"/>
    </source>
</evidence>
<feature type="active site" description="Nucleophile" evidence="4">
    <location>
        <position position="180"/>
    </location>
</feature>
<evidence type="ECO:0000256" key="2">
    <source>
        <dbReference type="ARBA" id="ARBA00022797"/>
    </source>
</evidence>
<dbReference type="Pfam" id="PF06441">
    <property type="entry name" value="EHN"/>
    <property type="match status" value="1"/>
</dbReference>
<dbReference type="InterPro" id="IPR016292">
    <property type="entry name" value="Epoxide_hydrolase"/>
</dbReference>
<dbReference type="OrthoDB" id="7130006at2759"/>
<protein>
    <recommendedName>
        <fullName evidence="5">Epoxide hydrolase N-terminal domain-containing protein</fullName>
    </recommendedName>
</protein>
<comment type="similarity">
    <text evidence="1">Belongs to the peptidase S33 family.</text>
</comment>
<gene>
    <name evidence="6" type="ORF">POSPLADRAFT_1062619</name>
</gene>
<dbReference type="SUPFAM" id="SSF53474">
    <property type="entry name" value="alpha/beta-Hydrolases"/>
    <property type="match status" value="1"/>
</dbReference>
<feature type="active site" description="Proton acceptor" evidence="4">
    <location>
        <position position="369"/>
    </location>
</feature>
<feature type="domain" description="Epoxide hydrolase N-terminal" evidence="5">
    <location>
        <begin position="6"/>
        <end position="115"/>
    </location>
</feature>